<dbReference type="GO" id="GO:0030234">
    <property type="term" value="F:enzyme regulator activity"/>
    <property type="evidence" value="ECO:0007669"/>
    <property type="project" value="InterPro"/>
</dbReference>
<dbReference type="SUPFAM" id="SSF54913">
    <property type="entry name" value="GlnB-like"/>
    <property type="match status" value="1"/>
</dbReference>
<dbReference type="PROSITE" id="PS51343">
    <property type="entry name" value="PII_GLNB_DOM"/>
    <property type="match status" value="1"/>
</dbReference>
<dbReference type="PRINTS" id="PR00340">
    <property type="entry name" value="PIIGLNB"/>
</dbReference>
<reference evidence="2" key="1">
    <citation type="submission" date="2015-03" db="EMBL/GenBank/DDBJ databases">
        <title>Characterization of two novel Thaumarchaeota isolated from the Northern Adriatic Sea.</title>
        <authorList>
            <person name="Bayer B."/>
            <person name="Vojvoda J."/>
            <person name="Offre P."/>
            <person name="Srivastava A."/>
            <person name="Elisabeth N."/>
            <person name="Garcia J.A.L."/>
            <person name="Schleper C."/>
            <person name="Herndl G.J."/>
        </authorList>
    </citation>
    <scope>NUCLEOTIDE SEQUENCE [LARGE SCALE GENOMIC DNA]</scope>
    <source>
        <strain evidence="2">NF5</strain>
    </source>
</reference>
<dbReference type="AlphaFoldDB" id="A0A0D5C3W6"/>
<name>A0A0D5C3W6_9ARCH</name>
<dbReference type="Proteomes" id="UP000032408">
    <property type="component" value="Chromosome"/>
</dbReference>
<dbReference type="Pfam" id="PF00543">
    <property type="entry name" value="P-II"/>
    <property type="match status" value="1"/>
</dbReference>
<dbReference type="InterPro" id="IPR011322">
    <property type="entry name" value="N-reg_PII-like_a/b"/>
</dbReference>
<protein>
    <submittedName>
        <fullName evidence="1">Nitrogen regulatory protein P-II</fullName>
    </submittedName>
</protein>
<dbReference type="HOGENOM" id="CLU_121760_0_0_2"/>
<dbReference type="KEGG" id="nin:NADRNF5_1577"/>
<proteinExistence type="predicted"/>
<keyword evidence="2" id="KW-1185">Reference proteome</keyword>
<dbReference type="GO" id="GO:0006808">
    <property type="term" value="P:regulation of nitrogen utilization"/>
    <property type="evidence" value="ECO:0007669"/>
    <property type="project" value="InterPro"/>
</dbReference>
<dbReference type="EMBL" id="CP011070">
    <property type="protein sequence ID" value="AJW71258.1"/>
    <property type="molecule type" value="Genomic_DNA"/>
</dbReference>
<reference evidence="1 2" key="2">
    <citation type="journal article" date="2016" name="ISME J.">
        <title>Physiological and genomic characterization of two novel marine thaumarchaeal strains indicates niche differentiation.</title>
        <authorList>
            <person name="Bayer B."/>
            <person name="Vojvoda J."/>
            <person name="Offre P."/>
            <person name="Alves R.J."/>
            <person name="Elisabeth N.H."/>
            <person name="Garcia J.A."/>
            <person name="Volland J.M."/>
            <person name="Srivastava A."/>
            <person name="Schleper C."/>
            <person name="Herndl G.J."/>
        </authorList>
    </citation>
    <scope>NUCLEOTIDE SEQUENCE [LARGE SCALE GENOMIC DNA]</scope>
    <source>
        <strain evidence="1 2">NF5</strain>
    </source>
</reference>
<dbReference type="InterPro" id="IPR015867">
    <property type="entry name" value="N-reg_PII/ATP_PRibTrfase_C"/>
</dbReference>
<dbReference type="InterPro" id="IPR002187">
    <property type="entry name" value="N-reg_PII"/>
</dbReference>
<accession>A0A0D5C3W6</accession>
<dbReference type="STRING" id="1580092.NADRNF5_1577"/>
<organism evidence="1 2">
    <name type="scientific">Nitrosopumilus adriaticus</name>
    <dbReference type="NCBI Taxonomy" id="1580092"/>
    <lineage>
        <taxon>Archaea</taxon>
        <taxon>Nitrososphaerota</taxon>
        <taxon>Nitrososphaeria</taxon>
        <taxon>Nitrosopumilales</taxon>
        <taxon>Nitrosopumilaceae</taxon>
        <taxon>Nitrosopumilus</taxon>
    </lineage>
</organism>
<evidence type="ECO:0000313" key="1">
    <source>
        <dbReference type="EMBL" id="AJW71258.1"/>
    </source>
</evidence>
<dbReference type="Gene3D" id="3.30.70.120">
    <property type="match status" value="1"/>
</dbReference>
<sequence>MKLFVKKIEAIIKRKTFTTIKTNLSVMGTYVIDKRNLDDSDIYDEVKGSRIGSTGIKSVPLAKIEIVVSDKDARKVVEMISKNSGLSSDHGGKIFVSEMEEVVDMETLDAKQDLEVSLEKKIESNALPKRSRFVPLQKFTLHKLQTVYEINKEKLRDDYRIKSFSDFVNYCIVKSLPTLEKQLKNPTVVYENTFGDY</sequence>
<evidence type="ECO:0000313" key="2">
    <source>
        <dbReference type="Proteomes" id="UP000032408"/>
    </source>
</evidence>
<gene>
    <name evidence="1" type="ORF">NADRNF5_1577</name>
</gene>
<dbReference type="SMART" id="SM00938">
    <property type="entry name" value="P-II"/>
    <property type="match status" value="1"/>
</dbReference>